<proteinExistence type="predicted"/>
<sequence>TSNGKLNVSKEDEGGTDKLTEGVGNREEERKTAVTPTEFCSLLPANPQLNRPTNRRARRRRGRRHVQQKSGSPPVAALNLVVSEDGHLATSHDDTTDGAVHWFQDEQGNWMSYTFGENSTGVALTLADVNMNTSTGTGLERRRHREPEKSLSSIASNSTVIVEE</sequence>
<dbReference type="AlphaFoldDB" id="A0A0B6YE10"/>
<accession>A0A0B6YE10</accession>
<feature type="region of interest" description="Disordered" evidence="1">
    <location>
        <begin position="1"/>
        <end position="76"/>
    </location>
</feature>
<feature type="compositionally biased region" description="Basic residues" evidence="1">
    <location>
        <begin position="53"/>
        <end position="67"/>
    </location>
</feature>
<feature type="compositionally biased region" description="Polar residues" evidence="1">
    <location>
        <begin position="150"/>
        <end position="164"/>
    </location>
</feature>
<evidence type="ECO:0000313" key="2">
    <source>
        <dbReference type="EMBL" id="CEK54447.1"/>
    </source>
</evidence>
<reference evidence="2" key="1">
    <citation type="submission" date="2014-12" db="EMBL/GenBank/DDBJ databases">
        <title>Insight into the proteome of Arion vulgaris.</title>
        <authorList>
            <person name="Aradska J."/>
            <person name="Bulat T."/>
            <person name="Smidak R."/>
            <person name="Sarate P."/>
            <person name="Gangsoo J."/>
            <person name="Sialana F."/>
            <person name="Bilban M."/>
            <person name="Lubec G."/>
        </authorList>
    </citation>
    <scope>NUCLEOTIDE SEQUENCE</scope>
    <source>
        <tissue evidence="2">Skin</tissue>
    </source>
</reference>
<feature type="region of interest" description="Disordered" evidence="1">
    <location>
        <begin position="133"/>
        <end position="164"/>
    </location>
</feature>
<evidence type="ECO:0000256" key="1">
    <source>
        <dbReference type="SAM" id="MobiDB-lite"/>
    </source>
</evidence>
<organism evidence="2">
    <name type="scientific">Arion vulgaris</name>
    <dbReference type="NCBI Taxonomy" id="1028688"/>
    <lineage>
        <taxon>Eukaryota</taxon>
        <taxon>Metazoa</taxon>
        <taxon>Spiralia</taxon>
        <taxon>Lophotrochozoa</taxon>
        <taxon>Mollusca</taxon>
        <taxon>Gastropoda</taxon>
        <taxon>Heterobranchia</taxon>
        <taxon>Euthyneura</taxon>
        <taxon>Panpulmonata</taxon>
        <taxon>Eupulmonata</taxon>
        <taxon>Stylommatophora</taxon>
        <taxon>Helicina</taxon>
        <taxon>Arionoidea</taxon>
        <taxon>Arionidae</taxon>
        <taxon>Arion</taxon>
    </lineage>
</organism>
<feature type="non-terminal residue" evidence="2">
    <location>
        <position position="1"/>
    </location>
</feature>
<gene>
    <name evidence="2" type="primary">ORF22826</name>
</gene>
<feature type="non-terminal residue" evidence="2">
    <location>
        <position position="164"/>
    </location>
</feature>
<dbReference type="EMBL" id="HACG01007582">
    <property type="protein sequence ID" value="CEK54447.1"/>
    <property type="molecule type" value="Transcribed_RNA"/>
</dbReference>
<name>A0A0B6YE10_9EUPU</name>
<feature type="compositionally biased region" description="Basic and acidic residues" evidence="1">
    <location>
        <begin position="8"/>
        <end position="32"/>
    </location>
</feature>
<protein>
    <submittedName>
        <fullName evidence="2">Uncharacterized protein</fullName>
    </submittedName>
</protein>